<dbReference type="InterPro" id="IPR051975">
    <property type="entry name" value="mtLSU_mL45"/>
</dbReference>
<evidence type="ECO:0000313" key="5">
    <source>
        <dbReference type="EMBL" id="KAH7037632.1"/>
    </source>
</evidence>
<dbReference type="Pfam" id="PF07961">
    <property type="entry name" value="MBA1"/>
    <property type="match status" value="1"/>
</dbReference>
<evidence type="ECO:0000256" key="2">
    <source>
        <dbReference type="ARBA" id="ARBA00022946"/>
    </source>
</evidence>
<keyword evidence="3" id="KW-0496">Mitochondrion</keyword>
<dbReference type="InterPro" id="IPR024621">
    <property type="entry name" value="Mba1"/>
</dbReference>
<evidence type="ECO:0000256" key="3">
    <source>
        <dbReference type="ARBA" id="ARBA00023128"/>
    </source>
</evidence>
<feature type="region of interest" description="Disordered" evidence="4">
    <location>
        <begin position="32"/>
        <end position="54"/>
    </location>
</feature>
<dbReference type="PANTHER" id="PTHR28554:SF1">
    <property type="entry name" value="LARGE RIBOSOMAL SUBUNIT PROTEIN ML45"/>
    <property type="match status" value="1"/>
</dbReference>
<reference evidence="5" key="1">
    <citation type="journal article" date="2021" name="Nat. Commun.">
        <title>Genetic determinants of endophytism in the Arabidopsis root mycobiome.</title>
        <authorList>
            <person name="Mesny F."/>
            <person name="Miyauchi S."/>
            <person name="Thiergart T."/>
            <person name="Pickel B."/>
            <person name="Atanasova L."/>
            <person name="Karlsson M."/>
            <person name="Huettel B."/>
            <person name="Barry K.W."/>
            <person name="Haridas S."/>
            <person name="Chen C."/>
            <person name="Bauer D."/>
            <person name="Andreopoulos W."/>
            <person name="Pangilinan J."/>
            <person name="LaButti K."/>
            <person name="Riley R."/>
            <person name="Lipzen A."/>
            <person name="Clum A."/>
            <person name="Drula E."/>
            <person name="Henrissat B."/>
            <person name="Kohler A."/>
            <person name="Grigoriev I.V."/>
            <person name="Martin F.M."/>
            <person name="Hacquard S."/>
        </authorList>
    </citation>
    <scope>NUCLEOTIDE SEQUENCE</scope>
    <source>
        <strain evidence="5">MPI-CAGE-CH-0230</strain>
    </source>
</reference>
<evidence type="ECO:0000313" key="6">
    <source>
        <dbReference type="Proteomes" id="UP000756346"/>
    </source>
</evidence>
<feature type="compositionally biased region" description="Polar residues" evidence="4">
    <location>
        <begin position="32"/>
        <end position="50"/>
    </location>
</feature>
<comment type="subcellular location">
    <subcellularLocation>
        <location evidence="1">Mitochondrion</location>
    </subcellularLocation>
</comment>
<dbReference type="EMBL" id="JAGTJQ010000002">
    <property type="protein sequence ID" value="KAH7037632.1"/>
    <property type="molecule type" value="Genomic_DNA"/>
</dbReference>
<dbReference type="Proteomes" id="UP000756346">
    <property type="component" value="Unassembled WGS sequence"/>
</dbReference>
<comment type="caution">
    <text evidence="5">The sequence shown here is derived from an EMBL/GenBank/DDBJ whole genome shotgun (WGS) entry which is preliminary data.</text>
</comment>
<evidence type="ECO:0000256" key="4">
    <source>
        <dbReference type="SAM" id="MobiDB-lite"/>
    </source>
</evidence>
<protein>
    <recommendedName>
        <fullName evidence="7">Tim44-like domain-containing protein</fullName>
    </recommendedName>
</protein>
<keyword evidence="2" id="KW-0809">Transit peptide</keyword>
<dbReference type="PANTHER" id="PTHR28554">
    <property type="entry name" value="39S RIBOSOMAL PROTEIN L45, MITOCHONDRIAL"/>
    <property type="match status" value="1"/>
</dbReference>
<evidence type="ECO:0000256" key="1">
    <source>
        <dbReference type="ARBA" id="ARBA00004173"/>
    </source>
</evidence>
<evidence type="ECO:0008006" key="7">
    <source>
        <dbReference type="Google" id="ProtNLM"/>
    </source>
</evidence>
<sequence>MAELVRLSRPWLLASIRAQTFPVAPVVARGFSSTSNHDRQTGPTRSSRQKMPTLRQPSFLLPSTLVTPPLSKFPRTPKEFAGFVYYIFKARLQAVGANIGAKIMSMPRTLLSRPKLKLGRSQAVPTGKALHVQMSEAVAAGDAETIRRICLPELADSLVASMQTRPRGIRYAWQLVKYNSTVSYPRLADFRAVTMPLPGSTQTQIVRQAVVSIASTQRIGRYDDTKGGTLVPGSERTQDLVEHLVLQSNVSMQTWVAEPWKIWGTINESTYQDSLDIEAGTKLLYKRQAKGV</sequence>
<dbReference type="AlphaFoldDB" id="A0A9P9BU21"/>
<dbReference type="RefSeq" id="XP_046016753.1">
    <property type="nucleotide sequence ID" value="XM_046162447.1"/>
</dbReference>
<accession>A0A9P9BU21</accession>
<proteinExistence type="predicted"/>
<dbReference type="GeneID" id="70191993"/>
<dbReference type="Gene3D" id="3.10.450.240">
    <property type="match status" value="1"/>
</dbReference>
<dbReference type="GO" id="GO:0032979">
    <property type="term" value="P:protein insertion into mitochondrial inner membrane from matrix"/>
    <property type="evidence" value="ECO:0007669"/>
    <property type="project" value="InterPro"/>
</dbReference>
<dbReference type="GO" id="GO:0005743">
    <property type="term" value="C:mitochondrial inner membrane"/>
    <property type="evidence" value="ECO:0007669"/>
    <property type="project" value="InterPro"/>
</dbReference>
<name>A0A9P9BU21_9PEZI</name>
<keyword evidence="6" id="KW-1185">Reference proteome</keyword>
<gene>
    <name evidence="5" type="ORF">B0I36DRAFT_428220</name>
</gene>
<dbReference type="OrthoDB" id="19619at2759"/>
<organism evidence="5 6">
    <name type="scientific">Microdochium trichocladiopsis</name>
    <dbReference type="NCBI Taxonomy" id="1682393"/>
    <lineage>
        <taxon>Eukaryota</taxon>
        <taxon>Fungi</taxon>
        <taxon>Dikarya</taxon>
        <taxon>Ascomycota</taxon>
        <taxon>Pezizomycotina</taxon>
        <taxon>Sordariomycetes</taxon>
        <taxon>Xylariomycetidae</taxon>
        <taxon>Xylariales</taxon>
        <taxon>Microdochiaceae</taxon>
        <taxon>Microdochium</taxon>
    </lineage>
</organism>